<feature type="domain" description="Amino acid permease/ SLC12A" evidence="10">
    <location>
        <begin position="86"/>
        <end position="539"/>
    </location>
</feature>
<feature type="transmembrane region" description="Helical" evidence="9">
    <location>
        <begin position="195"/>
        <end position="214"/>
    </location>
</feature>
<keyword evidence="12" id="KW-1185">Reference proteome</keyword>
<dbReference type="AlphaFoldDB" id="A0AAV5R7V8"/>
<keyword evidence="6" id="KW-0029">Amino-acid transport</keyword>
<evidence type="ECO:0000259" key="10">
    <source>
        <dbReference type="Pfam" id="PF00324"/>
    </source>
</evidence>
<feature type="transmembrane region" description="Helical" evidence="9">
    <location>
        <begin position="114"/>
        <end position="144"/>
    </location>
</feature>
<feature type="transmembrane region" description="Helical" evidence="9">
    <location>
        <begin position="364"/>
        <end position="386"/>
    </location>
</feature>
<organism evidence="11 12">
    <name type="scientific">Pichia kluyveri</name>
    <name type="common">Yeast</name>
    <dbReference type="NCBI Taxonomy" id="36015"/>
    <lineage>
        <taxon>Eukaryota</taxon>
        <taxon>Fungi</taxon>
        <taxon>Dikarya</taxon>
        <taxon>Ascomycota</taxon>
        <taxon>Saccharomycotina</taxon>
        <taxon>Pichiomycetes</taxon>
        <taxon>Pichiales</taxon>
        <taxon>Pichiaceae</taxon>
        <taxon>Pichia</taxon>
    </lineage>
</organism>
<gene>
    <name evidence="11" type="ORF">DAPK24_042090</name>
</gene>
<feature type="transmembrane region" description="Helical" evidence="9">
    <location>
        <begin position="407"/>
        <end position="425"/>
    </location>
</feature>
<evidence type="ECO:0000313" key="11">
    <source>
        <dbReference type="EMBL" id="GMM47611.1"/>
    </source>
</evidence>
<proteinExistence type="inferred from homology"/>
<feature type="transmembrane region" description="Helical" evidence="9">
    <location>
        <begin position="165"/>
        <end position="189"/>
    </location>
</feature>
<evidence type="ECO:0000256" key="5">
    <source>
        <dbReference type="ARBA" id="ARBA00022692"/>
    </source>
</evidence>
<sequence>MSMGFDREKNLATTSIETIDDNEISSTPAYNPYDNTEKVNEGYFQNFINGFKPAEGWKVDENLTIEERSKRLLETTPLKRNLKNRHLQMIAIGGSIGTGLFVGAGGALSDGGPASLIIAWSLTGIMMYCTVQALGELCVAFPVAGSFNQYNTRFISPSWGFCMTWNYALGWLVTLPLELVAAAITIDYWNDTVNSAAWVSIFFFLIVIINLFGVKGYGEAEFFFSIIKVITIIGYIILGIVINCGGGPQGGYIGGKYWHNPGAFSNGFKGVCSVFVTAAFSFSGTELCGLAAAETENPRKSLPSATKQVFWRITLFYIISLTLIGVNVPYNDERLLNNSGAAASPFVISIQNAGIKGLPSVMNVVIMIAICSVANSCVYASSRSIASIADQGYGPQWFGYVDREGRPLVGVAISLLIGMLCYLAATPKQDEIFDWMLSLSGLSALFNWGSICACHIIFRRALVAQGRSTDELPFMSQCGVIGSYFGVILNCLILAAQFWVALFPLGSPASAEDFFETFLCVPILVVFYVFWIFYAKDYKFFRDVKTIDIDTGRTVKDLDVLRAEIAEEKAQLAAKPWFVRVYKFWC</sequence>
<dbReference type="FunFam" id="1.20.1740.10:FF:000017">
    <property type="entry name" value="Amino acid permease"/>
    <property type="match status" value="1"/>
</dbReference>
<dbReference type="PROSITE" id="PS00218">
    <property type="entry name" value="AMINO_ACID_PERMEASE_1"/>
    <property type="match status" value="1"/>
</dbReference>
<feature type="transmembrane region" description="Helical" evidence="9">
    <location>
        <begin position="437"/>
        <end position="458"/>
    </location>
</feature>
<dbReference type="InterPro" id="IPR004841">
    <property type="entry name" value="AA-permease/SLC12A_dom"/>
</dbReference>
<comment type="similarity">
    <text evidence="2">Belongs to the amino acid-polyamine-organocation (APC) superfamily. YAT (TC 2.A.3.10) family.</text>
</comment>
<keyword evidence="7 9" id="KW-1133">Transmembrane helix</keyword>
<dbReference type="PANTHER" id="PTHR43341">
    <property type="entry name" value="AMINO ACID PERMEASE"/>
    <property type="match status" value="1"/>
</dbReference>
<dbReference type="InterPro" id="IPR004840">
    <property type="entry name" value="Amino_acid_permease_CS"/>
</dbReference>
<dbReference type="GO" id="GO:0015171">
    <property type="term" value="F:amino acid transmembrane transporter activity"/>
    <property type="evidence" value="ECO:0007669"/>
    <property type="project" value="TreeGrafter"/>
</dbReference>
<feature type="transmembrane region" description="Helical" evidence="9">
    <location>
        <begin position="268"/>
        <end position="288"/>
    </location>
</feature>
<evidence type="ECO:0000256" key="9">
    <source>
        <dbReference type="SAM" id="Phobius"/>
    </source>
</evidence>
<dbReference type="GO" id="GO:0005886">
    <property type="term" value="C:plasma membrane"/>
    <property type="evidence" value="ECO:0007669"/>
    <property type="project" value="UniProtKB-SubCell"/>
</dbReference>
<dbReference type="NCBIfam" id="TIGR00913">
    <property type="entry name" value="2A0310"/>
    <property type="match status" value="1"/>
</dbReference>
<dbReference type="Gene3D" id="1.20.1740.10">
    <property type="entry name" value="Amino acid/polyamine transporter I"/>
    <property type="match status" value="1"/>
</dbReference>
<evidence type="ECO:0000313" key="12">
    <source>
        <dbReference type="Proteomes" id="UP001378960"/>
    </source>
</evidence>
<evidence type="ECO:0000256" key="4">
    <source>
        <dbReference type="ARBA" id="ARBA00022475"/>
    </source>
</evidence>
<dbReference type="Pfam" id="PF00324">
    <property type="entry name" value="AA_permease"/>
    <property type="match status" value="1"/>
</dbReference>
<comment type="caution">
    <text evidence="11">The sequence shown here is derived from an EMBL/GenBank/DDBJ whole genome shotgun (WGS) entry which is preliminary data.</text>
</comment>
<name>A0AAV5R7V8_PICKL</name>
<keyword evidence="3" id="KW-0813">Transport</keyword>
<dbReference type="PANTHER" id="PTHR43341:SF1">
    <property type="entry name" value="GENERAL AMINO-ACID PERMEASE GAP1"/>
    <property type="match status" value="1"/>
</dbReference>
<feature type="transmembrane region" description="Helical" evidence="9">
    <location>
        <begin position="89"/>
        <end position="108"/>
    </location>
</feature>
<protein>
    <submittedName>
        <fullName evidence="11">Histidine permease</fullName>
    </submittedName>
</protein>
<evidence type="ECO:0000256" key="2">
    <source>
        <dbReference type="ARBA" id="ARBA00006983"/>
    </source>
</evidence>
<dbReference type="EMBL" id="BTGB01000009">
    <property type="protein sequence ID" value="GMM47611.1"/>
    <property type="molecule type" value="Genomic_DNA"/>
</dbReference>
<keyword evidence="8 9" id="KW-0472">Membrane</keyword>
<feature type="transmembrane region" description="Helical" evidence="9">
    <location>
        <begin position="309"/>
        <end position="330"/>
    </location>
</feature>
<keyword evidence="5 9" id="KW-0812">Transmembrane</keyword>
<keyword evidence="4" id="KW-1003">Cell membrane</keyword>
<dbReference type="Proteomes" id="UP001378960">
    <property type="component" value="Unassembled WGS sequence"/>
</dbReference>
<dbReference type="InterPro" id="IPR004762">
    <property type="entry name" value="Amino_acid_permease_fungi"/>
</dbReference>
<dbReference type="PIRSF" id="PIRSF006060">
    <property type="entry name" value="AA_transporter"/>
    <property type="match status" value="1"/>
</dbReference>
<feature type="transmembrane region" description="Helical" evidence="9">
    <location>
        <begin position="479"/>
        <end position="502"/>
    </location>
</feature>
<evidence type="ECO:0000256" key="6">
    <source>
        <dbReference type="ARBA" id="ARBA00022970"/>
    </source>
</evidence>
<dbReference type="InterPro" id="IPR050524">
    <property type="entry name" value="APC_YAT"/>
</dbReference>
<accession>A0AAV5R7V8</accession>
<evidence type="ECO:0000256" key="8">
    <source>
        <dbReference type="ARBA" id="ARBA00023136"/>
    </source>
</evidence>
<comment type="subcellular location">
    <subcellularLocation>
        <location evidence="1">Cell membrane</location>
        <topology evidence="1">Multi-pass membrane protein</topology>
    </subcellularLocation>
</comment>
<evidence type="ECO:0000256" key="7">
    <source>
        <dbReference type="ARBA" id="ARBA00022989"/>
    </source>
</evidence>
<reference evidence="11 12" key="1">
    <citation type="journal article" date="2023" name="Elife">
        <title>Identification of key yeast species and microbe-microbe interactions impacting larval growth of Drosophila in the wild.</title>
        <authorList>
            <person name="Mure A."/>
            <person name="Sugiura Y."/>
            <person name="Maeda R."/>
            <person name="Honda K."/>
            <person name="Sakurai N."/>
            <person name="Takahashi Y."/>
            <person name="Watada M."/>
            <person name="Katoh T."/>
            <person name="Gotoh A."/>
            <person name="Gotoh Y."/>
            <person name="Taniguchi I."/>
            <person name="Nakamura K."/>
            <person name="Hayashi T."/>
            <person name="Katayama T."/>
            <person name="Uemura T."/>
            <person name="Hattori Y."/>
        </authorList>
    </citation>
    <scope>NUCLEOTIDE SEQUENCE [LARGE SCALE GENOMIC DNA]</scope>
    <source>
        <strain evidence="11 12">PK-24</strain>
    </source>
</reference>
<evidence type="ECO:0000256" key="3">
    <source>
        <dbReference type="ARBA" id="ARBA00022448"/>
    </source>
</evidence>
<feature type="transmembrane region" description="Helical" evidence="9">
    <location>
        <begin position="226"/>
        <end position="248"/>
    </location>
</feature>
<feature type="transmembrane region" description="Helical" evidence="9">
    <location>
        <begin position="514"/>
        <end position="535"/>
    </location>
</feature>
<evidence type="ECO:0000256" key="1">
    <source>
        <dbReference type="ARBA" id="ARBA00004651"/>
    </source>
</evidence>